<name>A0A836CI38_9STRA</name>
<feature type="compositionally biased region" description="Polar residues" evidence="1">
    <location>
        <begin position="1192"/>
        <end position="1202"/>
    </location>
</feature>
<keyword evidence="3" id="KW-1185">Reference proteome</keyword>
<feature type="region of interest" description="Disordered" evidence="1">
    <location>
        <begin position="1345"/>
        <end position="1483"/>
    </location>
</feature>
<protein>
    <submittedName>
        <fullName evidence="2">Uncharacterized protein</fullName>
    </submittedName>
</protein>
<feature type="compositionally biased region" description="Gly residues" evidence="1">
    <location>
        <begin position="1139"/>
        <end position="1151"/>
    </location>
</feature>
<accession>A0A836CI38</accession>
<proteinExistence type="predicted"/>
<feature type="compositionally biased region" description="Pro residues" evidence="1">
    <location>
        <begin position="79"/>
        <end position="88"/>
    </location>
</feature>
<feature type="region of interest" description="Disordered" evidence="1">
    <location>
        <begin position="952"/>
        <end position="1067"/>
    </location>
</feature>
<feature type="region of interest" description="Disordered" evidence="1">
    <location>
        <begin position="893"/>
        <end position="917"/>
    </location>
</feature>
<evidence type="ECO:0000313" key="3">
    <source>
        <dbReference type="Proteomes" id="UP000664859"/>
    </source>
</evidence>
<sequence length="1483" mass="155398">MQGSWCLQRHERKHRQQNVYYAAHDDEQLLERLMLDDVPIEPPHRLIRDDDWRPRRNQQQHGASQGGEQAGAAHVDEPALPPTQPPSPGIASHGEQRINDSRLPNGREHTSSTPPAEGGDAQNHEQHQQSGLAIDHEEQQQQWSQQLPPPPPPPLPAPSVQQFTDGDLAASPQEELDAAEQQALPLAAQAETQQQTPMEATLDDASTPQQAPAVQAHAEEQQQEQEGPEIKPHDAVISGNGSAAQSTQAAEAGDAANLAGMDVVAAALDGTTYTAAAVTSAAAAVPSSANTDSTAAPDAAGHAAVGPATEAYAALQHLLAPLQAQLTGSTQWAVESCRYSAHVAQRLDAHGAALLSHSGDLTELRRSIEKAVTASVQRDVHAAFNAYMTPMHAEVRALRGEVAELRTLLANTAQSTQAAIRDGVAAGVKAAASLQATDAAASATSDADVHAKQQHRLARAKEFAARLSPLSSQSQQQQATIIKQGDDDEFAMALEDASPALLRALSSPAVLSAGASPNAPTSARHASQRQCSTAADGHATVYAAVAAISGHHSQSPLTPHLLRMRTRSHLRRMALLPALHLLSNLTPLSDWLLQQSQWTQWQPWDAPQLHPWARARQRRLETELQQQAGLPVLDRYRLHKIFTLPDRPALLLAVAPALDLESLRRQVAAGKMHTAQEFMQWGEALLRVAGGHTVGLSEDGAAVCDAAAQLMRMFFQWLCLELLPMPCGGVERDAEEKAETMHQGCADDFVNGVFSRDTPLRGPSTARMPSWRAALILRQQCADGAKQLRLLRSQRHKHRVLREALSAATEIESPAARGYARIVATLHAKAMAILGLPHSVAQCRQRRRRALDATAVSQRRELEVLIAGRYTFQILEDVGVQLIVQQAKEASTAEQAARQTSPSPSPPPAAAAAAAAAARPASVSPRALAVSTAPPPSAATQVSATDVDTAQLSAAPAPPRRAAQQPSAGAARRRAAAPPSQPPTAAAPANVDASGAQQKVTPSRRLATAEGRRDDRSPGHGAPMPAATAQRRGSSSLPTAALKDPRRSRTPSPKVPVAASTDLKFGDRAPSPTALAAAAAAAAAAAEAESISDASTALERQSPPVEAAAAADDVSSVTPARGDAPTGGSSCSNMVSTHGGSGGGGDSGSWGIGLPPVYPRSASAADAGDGDDGMTKVETSSGRALTVHSPVPNRSPSPQLQGDTLPSRLWSLQSLLEGDALIVGAFLNIDFDKYLTYLDEVESPQDLRSASCCLRERLKPGGTAAEQHFAAVKYLLLLMEIVRNSRTFTGFTEGDSPSRAAVRMEDLVRGTYTKQLAAFLSDAHRATLHSAGFPALESPLLPADADAEAETSPMKHKRGRSLDSKNKASTAPGAALNGAAPPPPPADADKEEPPAKRKRGSATGTTTNGTKANGNAAVAATVAAAARRSGEGGPKRPRDASEEDSGDYAGGGGRSAPHGSSKVARVEGRGGDVVTSAGNGGAS</sequence>
<gene>
    <name evidence="2" type="ORF">JKP88DRAFT_276232</name>
</gene>
<comment type="caution">
    <text evidence="2">The sequence shown here is derived from an EMBL/GenBank/DDBJ whole genome shotgun (WGS) entry which is preliminary data.</text>
</comment>
<feature type="compositionally biased region" description="Basic and acidic residues" evidence="1">
    <location>
        <begin position="45"/>
        <end position="54"/>
    </location>
</feature>
<feature type="compositionally biased region" description="Pro residues" evidence="1">
    <location>
        <begin position="147"/>
        <end position="157"/>
    </location>
</feature>
<feature type="compositionally biased region" description="Low complexity" evidence="1">
    <location>
        <begin position="189"/>
        <end position="200"/>
    </location>
</feature>
<feature type="compositionally biased region" description="Basic and acidic residues" evidence="1">
    <location>
        <begin position="94"/>
        <end position="110"/>
    </location>
</feature>
<evidence type="ECO:0000313" key="2">
    <source>
        <dbReference type="EMBL" id="KAG5186837.1"/>
    </source>
</evidence>
<dbReference type="InterPro" id="IPR051144">
    <property type="entry name" value="Formin_homology_domain"/>
</dbReference>
<dbReference type="EMBL" id="JAFCMP010000101">
    <property type="protein sequence ID" value="KAG5186837.1"/>
    <property type="molecule type" value="Genomic_DNA"/>
</dbReference>
<feature type="compositionally biased region" description="Basic and acidic residues" evidence="1">
    <location>
        <begin position="1428"/>
        <end position="1440"/>
    </location>
</feature>
<organism evidence="2 3">
    <name type="scientific">Tribonema minus</name>
    <dbReference type="NCBI Taxonomy" id="303371"/>
    <lineage>
        <taxon>Eukaryota</taxon>
        <taxon>Sar</taxon>
        <taxon>Stramenopiles</taxon>
        <taxon>Ochrophyta</taxon>
        <taxon>PX clade</taxon>
        <taxon>Xanthophyceae</taxon>
        <taxon>Tribonematales</taxon>
        <taxon>Tribonemataceae</taxon>
        <taxon>Tribonema</taxon>
    </lineage>
</organism>
<feature type="compositionally biased region" description="Polar residues" evidence="1">
    <location>
        <begin position="1127"/>
        <end position="1138"/>
    </location>
</feature>
<feature type="region of interest" description="Disordered" evidence="1">
    <location>
        <begin position="189"/>
        <end position="247"/>
    </location>
</feature>
<feature type="compositionally biased region" description="Low complexity" evidence="1">
    <location>
        <begin position="1094"/>
        <end position="1120"/>
    </location>
</feature>
<feature type="region of interest" description="Disordered" evidence="1">
    <location>
        <begin position="45"/>
        <end position="163"/>
    </location>
</feature>
<dbReference type="PANTHER" id="PTHR45733:SF8">
    <property type="entry name" value="FORMIN-J"/>
    <property type="match status" value="1"/>
</dbReference>
<feature type="region of interest" description="Disordered" evidence="1">
    <location>
        <begin position="1094"/>
        <end position="1202"/>
    </location>
</feature>
<feature type="compositionally biased region" description="Low complexity" evidence="1">
    <location>
        <begin position="1402"/>
        <end position="1426"/>
    </location>
</feature>
<feature type="compositionally biased region" description="Low complexity" evidence="1">
    <location>
        <begin position="960"/>
        <end position="970"/>
    </location>
</feature>
<reference evidence="2" key="1">
    <citation type="submission" date="2021-02" db="EMBL/GenBank/DDBJ databases">
        <title>First Annotated Genome of the Yellow-green Alga Tribonema minus.</title>
        <authorList>
            <person name="Mahan K.M."/>
        </authorList>
    </citation>
    <scope>NUCLEOTIDE SEQUENCE</scope>
    <source>
        <strain evidence="2">UTEX B ZZ1240</strain>
    </source>
</reference>
<evidence type="ECO:0000256" key="1">
    <source>
        <dbReference type="SAM" id="MobiDB-lite"/>
    </source>
</evidence>
<dbReference type="Proteomes" id="UP000664859">
    <property type="component" value="Unassembled WGS sequence"/>
</dbReference>
<dbReference type="PANTHER" id="PTHR45733">
    <property type="entry name" value="FORMIN-J"/>
    <property type="match status" value="1"/>
</dbReference>